<accession>A0A6J7Q811</accession>
<dbReference type="InterPro" id="IPR003029">
    <property type="entry name" value="S1_domain"/>
</dbReference>
<sequence length="380" mass="40126">MPHPRSPHHVVVDGSNIATEGRSAPSLKQLNEAVLAFMDEHPTSKITVVVDASFGHRIDKREVAEFDDAVNNNELVTPPAGAIGRGDAFVLAIADKVKASIISNDSYQEFHGEYTWLFDEGRLMGGKPVPHVGWVFVNRSPVRGPTSKKATRGVQAQKRSSEDVRPAKKASREASGPMPTPKTPPPGARMAPRSPEKVVAEKRDSGSVNEVLPYLAFVEKQPVGSKVKGVVDSYSAHGAYVKVGDIKGYVPLRLLGSPAPRSAREAIQIGDTLALVVAGYTPARRSVELGVPEAVKIAVKETKAKASAKVEKKEPVSTKKAVAAVKKEAPVVKKAAVPKKAAAAVKKAAAVVKKAATPTKKSGAKKAPAPAKAVSKAAKK</sequence>
<feature type="compositionally biased region" description="Basic and acidic residues" evidence="1">
    <location>
        <begin position="159"/>
        <end position="172"/>
    </location>
</feature>
<gene>
    <name evidence="3" type="ORF">UFOPK4098_00411</name>
    <name evidence="4" type="ORF">UFOPK4347_01108</name>
</gene>
<protein>
    <submittedName>
        <fullName evidence="3">Unannotated protein</fullName>
    </submittedName>
</protein>
<dbReference type="Gene3D" id="3.40.50.11980">
    <property type="match status" value="1"/>
</dbReference>
<organism evidence="3">
    <name type="scientific">freshwater metagenome</name>
    <dbReference type="NCBI Taxonomy" id="449393"/>
    <lineage>
        <taxon>unclassified sequences</taxon>
        <taxon>metagenomes</taxon>
        <taxon>ecological metagenomes</taxon>
    </lineage>
</organism>
<feature type="compositionally biased region" description="Basic and acidic residues" evidence="1">
    <location>
        <begin position="194"/>
        <end position="204"/>
    </location>
</feature>
<dbReference type="EMBL" id="CAFBQU010000028">
    <property type="protein sequence ID" value="CAB5066165.1"/>
    <property type="molecule type" value="Genomic_DNA"/>
</dbReference>
<dbReference type="AlphaFoldDB" id="A0A6J7Q811"/>
<feature type="region of interest" description="Disordered" evidence="1">
    <location>
        <begin position="355"/>
        <end position="380"/>
    </location>
</feature>
<reference evidence="3" key="1">
    <citation type="submission" date="2020-05" db="EMBL/GenBank/DDBJ databases">
        <authorList>
            <person name="Chiriac C."/>
            <person name="Salcher M."/>
            <person name="Ghai R."/>
            <person name="Kavagutti S V."/>
        </authorList>
    </citation>
    <scope>NUCLEOTIDE SEQUENCE</scope>
</reference>
<evidence type="ECO:0000313" key="4">
    <source>
        <dbReference type="EMBL" id="CAB5066165.1"/>
    </source>
</evidence>
<dbReference type="Pfam" id="PF00575">
    <property type="entry name" value="S1"/>
    <property type="match status" value="1"/>
</dbReference>
<dbReference type="Gene3D" id="2.40.50.140">
    <property type="entry name" value="Nucleic acid-binding proteins"/>
    <property type="match status" value="1"/>
</dbReference>
<dbReference type="GO" id="GO:0003676">
    <property type="term" value="F:nucleic acid binding"/>
    <property type="evidence" value="ECO:0007669"/>
    <property type="project" value="InterPro"/>
</dbReference>
<dbReference type="EMBL" id="CAFBPN010000012">
    <property type="protein sequence ID" value="CAB5013121.1"/>
    <property type="molecule type" value="Genomic_DNA"/>
</dbReference>
<feature type="domain" description="S1 motif" evidence="2">
    <location>
        <begin position="224"/>
        <end position="292"/>
    </location>
</feature>
<dbReference type="InterPro" id="IPR012340">
    <property type="entry name" value="NA-bd_OB-fold"/>
</dbReference>
<dbReference type="InterPro" id="IPR021869">
    <property type="entry name" value="RNase_Zc3h12_NYN"/>
</dbReference>
<evidence type="ECO:0000313" key="3">
    <source>
        <dbReference type="EMBL" id="CAB5013121.1"/>
    </source>
</evidence>
<evidence type="ECO:0000256" key="1">
    <source>
        <dbReference type="SAM" id="MobiDB-lite"/>
    </source>
</evidence>
<feature type="region of interest" description="Disordered" evidence="1">
    <location>
        <begin position="144"/>
        <end position="204"/>
    </location>
</feature>
<name>A0A6J7Q811_9ZZZZ</name>
<dbReference type="SMART" id="SM00316">
    <property type="entry name" value="S1"/>
    <property type="match status" value="1"/>
</dbReference>
<feature type="compositionally biased region" description="Pro residues" evidence="1">
    <location>
        <begin position="178"/>
        <end position="187"/>
    </location>
</feature>
<proteinExistence type="predicted"/>
<dbReference type="Pfam" id="PF11977">
    <property type="entry name" value="RNase_Zc3h12a"/>
    <property type="match status" value="1"/>
</dbReference>
<dbReference type="PROSITE" id="PS50126">
    <property type="entry name" value="S1"/>
    <property type="match status" value="1"/>
</dbReference>
<evidence type="ECO:0000259" key="2">
    <source>
        <dbReference type="PROSITE" id="PS50126"/>
    </source>
</evidence>
<dbReference type="SUPFAM" id="SSF50249">
    <property type="entry name" value="Nucleic acid-binding proteins"/>
    <property type="match status" value="1"/>
</dbReference>